<dbReference type="InterPro" id="IPR000160">
    <property type="entry name" value="GGDEF_dom"/>
</dbReference>
<dbReference type="Gene3D" id="3.30.110.200">
    <property type="match status" value="1"/>
</dbReference>
<dbReference type="Gene3D" id="3.30.70.270">
    <property type="match status" value="1"/>
</dbReference>
<dbReference type="SMART" id="SM00052">
    <property type="entry name" value="EAL"/>
    <property type="match status" value="1"/>
</dbReference>
<dbReference type="PANTHER" id="PTHR33121:SF79">
    <property type="entry name" value="CYCLIC DI-GMP PHOSPHODIESTERASE PDED-RELATED"/>
    <property type="match status" value="1"/>
</dbReference>
<dbReference type="SUPFAM" id="SSF55073">
    <property type="entry name" value="Nucleotide cyclase"/>
    <property type="match status" value="1"/>
</dbReference>
<dbReference type="Pfam" id="PF00563">
    <property type="entry name" value="EAL"/>
    <property type="match status" value="1"/>
</dbReference>
<evidence type="ECO:0000259" key="2">
    <source>
        <dbReference type="PROSITE" id="PS50883"/>
    </source>
</evidence>
<evidence type="ECO:0000313" key="4">
    <source>
        <dbReference type="EMBL" id="KXU81323.1"/>
    </source>
</evidence>
<dbReference type="InterPro" id="IPR035919">
    <property type="entry name" value="EAL_sf"/>
</dbReference>
<evidence type="ECO:0000256" key="1">
    <source>
        <dbReference type="SAM" id="Phobius"/>
    </source>
</evidence>
<dbReference type="GO" id="GO:0071111">
    <property type="term" value="F:cyclic-guanylate-specific phosphodiesterase activity"/>
    <property type="evidence" value="ECO:0007669"/>
    <property type="project" value="InterPro"/>
</dbReference>
<keyword evidence="1" id="KW-1133">Transmembrane helix</keyword>
<proteinExistence type="predicted"/>
<evidence type="ECO:0000259" key="3">
    <source>
        <dbReference type="PROSITE" id="PS50887"/>
    </source>
</evidence>
<dbReference type="InterPro" id="IPR029787">
    <property type="entry name" value="Nucleotide_cyclase"/>
</dbReference>
<dbReference type="InterPro" id="IPR042461">
    <property type="entry name" value="LapD_MoxY_peri_C"/>
</dbReference>
<comment type="caution">
    <text evidence="4">The sequence shown here is derived from an EMBL/GenBank/DDBJ whole genome shotgun (WGS) entry which is preliminary data.</text>
</comment>
<dbReference type="RefSeq" id="WP_061475439.1">
    <property type="nucleotide sequence ID" value="NZ_AP027939.1"/>
</dbReference>
<feature type="domain" description="GGDEF" evidence="3">
    <location>
        <begin position="263"/>
        <end position="396"/>
    </location>
</feature>
<dbReference type="PANTHER" id="PTHR33121">
    <property type="entry name" value="CYCLIC DI-GMP PHOSPHODIESTERASE PDEF"/>
    <property type="match status" value="1"/>
</dbReference>
<dbReference type="AlphaFoldDB" id="A0A175VLD1"/>
<reference evidence="4 5" key="1">
    <citation type="submission" date="2016-02" db="EMBL/GenBank/DDBJ databases">
        <title>Draft genome sequence of Aeromonas trota strain 1999lcr isolated from cerebrospinal fluid (CSF).</title>
        <authorList>
            <person name="Dallagassa C.B."/>
            <person name="Prediger K.C."/>
            <person name="Weiss V.A."/>
            <person name="Assis F.E."/>
            <person name="Baura V."/>
            <person name="Cruz L.M."/>
            <person name="Souza E.M."/>
            <person name="Pedrosa F.O."/>
            <person name="Fadel-Picheth C.M."/>
        </authorList>
    </citation>
    <scope>NUCLEOTIDE SEQUENCE [LARGE SCALE GENOMIC DNA]</scope>
    <source>
        <strain evidence="4 5">1999lcr</strain>
    </source>
</reference>
<dbReference type="CDD" id="cd01949">
    <property type="entry name" value="GGDEF"/>
    <property type="match status" value="1"/>
</dbReference>
<dbReference type="InterPro" id="IPR043128">
    <property type="entry name" value="Rev_trsase/Diguanyl_cyclase"/>
</dbReference>
<dbReference type="SMART" id="SM00267">
    <property type="entry name" value="GGDEF"/>
    <property type="match status" value="1"/>
</dbReference>
<feature type="domain" description="EAL" evidence="2">
    <location>
        <begin position="404"/>
        <end position="641"/>
    </location>
</feature>
<dbReference type="InterPro" id="IPR050706">
    <property type="entry name" value="Cyclic-di-GMP_PDE-like"/>
</dbReference>
<dbReference type="STRING" id="29489.VL01_16490"/>
<dbReference type="Pfam" id="PF16448">
    <property type="entry name" value="LapD_MoxY_N"/>
    <property type="match status" value="1"/>
</dbReference>
<name>A0A175VLD1_AEREN</name>
<gene>
    <name evidence="4" type="ORF">LCR_06325</name>
</gene>
<dbReference type="PROSITE" id="PS50883">
    <property type="entry name" value="EAL"/>
    <property type="match status" value="1"/>
</dbReference>
<evidence type="ECO:0000313" key="5">
    <source>
        <dbReference type="Proteomes" id="UP000078435"/>
    </source>
</evidence>
<sequence>MTLYRQLLATMLLLFGLLFAATYWVQFNSTRSYLAQQQETTVINTATSLGLALTPYLENGDKVGAESVIRAIFDGGYYRQVRLDLLASKDVIEEENTSRIQGVPDWFIELGLFPEVSNESILTSGWLQLGKLKVVGHPGQAYHELWVGMSELATWFVVGFLITTILLMRALNFLLKPLKQICEQAVEIELHHFGHAIPEPKTYELKQVVQAINILSGKLAVQFKEQADEAEKLRERVYVDAVSGLGNRAYFVGQVNAWIAEAGQGGVMLVAVDILEDIYREEGFAARDNMVKSIAQVLQEQLQGWSGAAVARISATEYALLCPTNDLAQLKELAQLINTRIADLVVNPMDEGKPLSVIGIAGRDGNDDLSALLTKADNALGKARNERRGAVVMEGGNSQGMMGRLAWRDLVQDAIANQLWRFKAQPACRFDDGARLHAELFASISRDGNDYFAGQFMPAIEQFQMGSEFDKAILDASTALLQREPELTLAINITAGALCSEVFLGWLPTFLASHDDFQERLLFEIPEAAIVKHKEQVTAFVNVLREHGFGWGVDHYGRHFQSLGYLEELAPAYVKVDHGYTSQVMEPGADTSFLAAVCRAAHNAGVLTIATRVEDQEQVEVLSQLHIDGYQGFVHPAFPLS</sequence>
<dbReference type="InterPro" id="IPR032244">
    <property type="entry name" value="LapD_MoxY_N"/>
</dbReference>
<dbReference type="Proteomes" id="UP000078435">
    <property type="component" value="Unassembled WGS sequence"/>
</dbReference>
<keyword evidence="1" id="KW-0812">Transmembrane</keyword>
<dbReference type="SUPFAM" id="SSF141868">
    <property type="entry name" value="EAL domain-like"/>
    <property type="match status" value="1"/>
</dbReference>
<dbReference type="InterPro" id="IPR001633">
    <property type="entry name" value="EAL_dom"/>
</dbReference>
<accession>A0A175VLD1</accession>
<dbReference type="OrthoDB" id="5894408at2"/>
<feature type="transmembrane region" description="Helical" evidence="1">
    <location>
        <begin position="152"/>
        <end position="171"/>
    </location>
</feature>
<keyword evidence="1" id="KW-0472">Membrane</keyword>
<dbReference type="PROSITE" id="PS50887">
    <property type="entry name" value="GGDEF"/>
    <property type="match status" value="1"/>
</dbReference>
<dbReference type="Gene3D" id="6.20.270.20">
    <property type="entry name" value="LapD/MoxY periplasmic domain"/>
    <property type="match status" value="1"/>
</dbReference>
<dbReference type="EMBL" id="JMGO02000002">
    <property type="protein sequence ID" value="KXU81323.1"/>
    <property type="molecule type" value="Genomic_DNA"/>
</dbReference>
<dbReference type="CDD" id="cd01948">
    <property type="entry name" value="EAL"/>
    <property type="match status" value="1"/>
</dbReference>
<organism evidence="4 5">
    <name type="scientific">Aeromonas enteropelogenes</name>
    <name type="common">Aeromonas trota</name>
    <dbReference type="NCBI Taxonomy" id="29489"/>
    <lineage>
        <taxon>Bacteria</taxon>
        <taxon>Pseudomonadati</taxon>
        <taxon>Pseudomonadota</taxon>
        <taxon>Gammaproteobacteria</taxon>
        <taxon>Aeromonadales</taxon>
        <taxon>Aeromonadaceae</taxon>
        <taxon>Aeromonas</taxon>
    </lineage>
</organism>
<dbReference type="Gene3D" id="3.20.20.450">
    <property type="entry name" value="EAL domain"/>
    <property type="match status" value="1"/>
</dbReference>
<dbReference type="Pfam" id="PF00990">
    <property type="entry name" value="GGDEF"/>
    <property type="match status" value="1"/>
</dbReference>
<protein>
    <submittedName>
        <fullName evidence="4">Diguanylate phosphodiesterase</fullName>
    </submittedName>
</protein>